<evidence type="ECO:0000259" key="7">
    <source>
        <dbReference type="Pfam" id="PF00593"/>
    </source>
</evidence>
<dbReference type="InterPro" id="IPR036942">
    <property type="entry name" value="Beta-barrel_TonB_sf"/>
</dbReference>
<feature type="compositionally biased region" description="Low complexity" evidence="5">
    <location>
        <begin position="53"/>
        <end position="64"/>
    </location>
</feature>
<comment type="caution">
    <text evidence="9">The sequence shown here is derived from an EMBL/GenBank/DDBJ whole genome shotgun (WGS) entry which is preliminary data.</text>
</comment>
<keyword evidence="4" id="KW-0798">TonB box</keyword>
<name>A0A2T4YNS1_9SPHN</name>
<dbReference type="InterPro" id="IPR000531">
    <property type="entry name" value="Beta-barrel_TonB"/>
</dbReference>
<reference evidence="9 10" key="1">
    <citation type="submission" date="2018-04" db="EMBL/GenBank/DDBJ databases">
        <title>Genomic Encyclopedia of Type Strains, Phase III (KMG-III): the genomes of soil and plant-associated and newly described type strains.</title>
        <authorList>
            <person name="Whitman W."/>
        </authorList>
    </citation>
    <scope>NUCLEOTIDE SEQUENCE [LARGE SCALE GENOMIC DNA]</scope>
    <source>
        <strain evidence="9 10">NW12</strain>
    </source>
</reference>
<evidence type="ECO:0000313" key="10">
    <source>
        <dbReference type="Proteomes" id="UP000240996"/>
    </source>
</evidence>
<feature type="domain" description="TonB-dependent receptor plug" evidence="8">
    <location>
        <begin position="90"/>
        <end position="201"/>
    </location>
</feature>
<dbReference type="AlphaFoldDB" id="A0A2T4YNS1"/>
<keyword evidence="6" id="KW-0732">Signal</keyword>
<keyword evidence="9" id="KW-0675">Receptor</keyword>
<dbReference type="Gene3D" id="2.40.170.20">
    <property type="entry name" value="TonB-dependent receptor, beta-barrel domain"/>
    <property type="match status" value="1"/>
</dbReference>
<proteinExistence type="inferred from homology"/>
<feature type="compositionally biased region" description="Basic and acidic residues" evidence="5">
    <location>
        <begin position="766"/>
        <end position="781"/>
    </location>
</feature>
<evidence type="ECO:0000313" key="9">
    <source>
        <dbReference type="EMBL" id="PTM45057.1"/>
    </source>
</evidence>
<evidence type="ECO:0000259" key="8">
    <source>
        <dbReference type="Pfam" id="PF07715"/>
    </source>
</evidence>
<comment type="similarity">
    <text evidence="4">Belongs to the TonB-dependent receptor family.</text>
</comment>
<dbReference type="InterPro" id="IPR012910">
    <property type="entry name" value="Plug_dom"/>
</dbReference>
<keyword evidence="2 4" id="KW-0472">Membrane</keyword>
<feature type="region of interest" description="Disordered" evidence="5">
    <location>
        <begin position="760"/>
        <end position="781"/>
    </location>
</feature>
<evidence type="ECO:0000256" key="2">
    <source>
        <dbReference type="ARBA" id="ARBA00023136"/>
    </source>
</evidence>
<feature type="compositionally biased region" description="Polar residues" evidence="5">
    <location>
        <begin position="36"/>
        <end position="48"/>
    </location>
</feature>
<feature type="chain" id="PRO_5015679979" evidence="6">
    <location>
        <begin position="35"/>
        <end position="1127"/>
    </location>
</feature>
<evidence type="ECO:0000256" key="5">
    <source>
        <dbReference type="SAM" id="MobiDB-lite"/>
    </source>
</evidence>
<feature type="signal peptide" evidence="6">
    <location>
        <begin position="1"/>
        <end position="34"/>
    </location>
</feature>
<comment type="subcellular location">
    <subcellularLocation>
        <location evidence="1 4">Cell outer membrane</location>
    </subcellularLocation>
</comment>
<dbReference type="SUPFAM" id="SSF56935">
    <property type="entry name" value="Porins"/>
    <property type="match status" value="1"/>
</dbReference>
<evidence type="ECO:0000256" key="1">
    <source>
        <dbReference type="ARBA" id="ARBA00004442"/>
    </source>
</evidence>
<feature type="region of interest" description="Disordered" evidence="5">
    <location>
        <begin position="36"/>
        <end position="69"/>
    </location>
</feature>
<dbReference type="NCBIfam" id="TIGR01782">
    <property type="entry name" value="TonB-Xanth-Caul"/>
    <property type="match status" value="1"/>
</dbReference>
<dbReference type="GO" id="GO:0009279">
    <property type="term" value="C:cell outer membrane"/>
    <property type="evidence" value="ECO:0007669"/>
    <property type="project" value="UniProtKB-SubCell"/>
</dbReference>
<feature type="domain" description="TonB-dependent receptor-like beta-barrel" evidence="7">
    <location>
        <begin position="512"/>
        <end position="1090"/>
    </location>
</feature>
<dbReference type="PANTHER" id="PTHR40980:SF3">
    <property type="entry name" value="TONB-DEPENDENT RECEPTOR-LIKE BETA-BARREL DOMAIN-CONTAINING PROTEIN"/>
    <property type="match status" value="1"/>
</dbReference>
<dbReference type="Gene3D" id="2.170.130.10">
    <property type="entry name" value="TonB-dependent receptor, plug domain"/>
    <property type="match status" value="1"/>
</dbReference>
<dbReference type="InterPro" id="IPR010104">
    <property type="entry name" value="TonB_rcpt_bac"/>
</dbReference>
<dbReference type="Proteomes" id="UP000240996">
    <property type="component" value="Unassembled WGS sequence"/>
</dbReference>
<dbReference type="EMBL" id="PZZN01000003">
    <property type="protein sequence ID" value="PTM45057.1"/>
    <property type="molecule type" value="Genomic_DNA"/>
</dbReference>
<keyword evidence="3" id="KW-0998">Cell outer membrane</keyword>
<dbReference type="Pfam" id="PF07715">
    <property type="entry name" value="Plug"/>
    <property type="match status" value="1"/>
</dbReference>
<gene>
    <name evidence="9" type="ORF">C8J24_3274</name>
</gene>
<protein>
    <submittedName>
        <fullName evidence="9">TonB-dependent receptor</fullName>
    </submittedName>
</protein>
<accession>A0A2T4YNS1</accession>
<organism evidence="9 10">
    <name type="scientific">Sphingomonas aerolata</name>
    <dbReference type="NCBI Taxonomy" id="185951"/>
    <lineage>
        <taxon>Bacteria</taxon>
        <taxon>Pseudomonadati</taxon>
        <taxon>Pseudomonadota</taxon>
        <taxon>Alphaproteobacteria</taxon>
        <taxon>Sphingomonadales</taxon>
        <taxon>Sphingomonadaceae</taxon>
        <taxon>Sphingomonas</taxon>
    </lineage>
</organism>
<sequence length="1127" mass="122487">MQNSVFPALSSSTKRFLLSTSALSIALIGSPAMAQTVSSPANEQTSPPKSGLPDTDPATAPQTTELDETTTEDIVVRGIRAALESAKDIKRNADTVVDSITASDIATLPDLSVAEALGRVPGVTISRFATGGASPDFPSPEGQGNLIRGLGFVRSEFNGRDAFSANGGRVLDFSSIPPELIGAVDVYKNQTADLIEGGISGTINLRTLEPFDRQKPFLAISADNTYTDLRKKSSPSGSITGGSRWKTGIGEFGVVASVSRSKLSSRINGWQQNSPFPRVLDATGNVPQTSLTGAAKLSEFTGVDPSRILGTTPGFQLRTNDVDRDRRSYYGALQWKNDTLQLTAKYIRVEEDTDSIERTFEWFPEHDTGTTAGISNLSVKPGFGSDGVAMCSGAGGFPSNPGDCETLIPIRGGLMESGFVTNRIDAWTGAVGSPVGSLGIGRTEESKTEDFSLNLRWQPTERLLVTVDGQYTKASARQRQIWGGFNTYLDWQIAPDLDNPRIAFSVNPAHRFNPGNTRFSGDSDANPLASPTSAGDLNGATWQFAADQFQVGKGDLYAFRADTAYDVSGSDGLAGWFDSVKFGGRYSERSQTNSEMALNWGAISPAWDGRGGYGVVGTFQEPTKAAEAISFANFFRGGVVEGPNQTFVFANSALLNDYSAFRKYLNAEPQLANGNYNWVPRGTDDGSKFGVPIFRPEDTSNITEQTANAYARLDLKHEFDNGMSIAANFGVRYVRTKLRSTGFQAFRPFVADAQTPAFADTDGDGVLERTRTDDAESRDDPADFLPQSIAYGAQAAVPISFKQTNENWLPSFNLRWNVDSQQLVRFAYSKGLSRPNVQDLRASQEYVVTTNRVNFPPITDENDPLFGIDRGAQNITAGDIRVNRGNPLLRPTTADSFDLSIERYFRGGYFSVAGFYKSLSNIVTNGDLALGTTTLDGQTVNIIYNGQVNQAKAKVKGIEVSYQQFFDKLPGVLSHLGFQGNYTYIDSSTTPPANGVDSDGDGNVDDQTTFFRFGVDDLLGQSDHILNVVGIYQDSALEMRLAYNWRSKYLTTYRDYVTGNPVYNSAAGFLDASVRYRIGPLTLRTSVANILDTKSKARVQIDQSGQLYDRFSFLNDRRIVFGILLQY</sequence>
<dbReference type="InterPro" id="IPR037066">
    <property type="entry name" value="Plug_dom_sf"/>
</dbReference>
<dbReference type="PANTHER" id="PTHR40980">
    <property type="entry name" value="PLUG DOMAIN-CONTAINING PROTEIN"/>
    <property type="match status" value="1"/>
</dbReference>
<evidence type="ECO:0000256" key="4">
    <source>
        <dbReference type="RuleBase" id="RU003357"/>
    </source>
</evidence>
<evidence type="ECO:0000256" key="3">
    <source>
        <dbReference type="ARBA" id="ARBA00023237"/>
    </source>
</evidence>
<keyword evidence="10" id="KW-1185">Reference proteome</keyword>
<dbReference type="Pfam" id="PF00593">
    <property type="entry name" value="TonB_dep_Rec_b-barrel"/>
    <property type="match status" value="1"/>
</dbReference>
<evidence type="ECO:0000256" key="6">
    <source>
        <dbReference type="SAM" id="SignalP"/>
    </source>
</evidence>